<dbReference type="Pfam" id="PF01223">
    <property type="entry name" value="Endonuclease_NS"/>
    <property type="match status" value="1"/>
</dbReference>
<evidence type="ECO:0008006" key="7">
    <source>
        <dbReference type="Google" id="ProtNLM"/>
    </source>
</evidence>
<dbReference type="GO" id="GO:0003676">
    <property type="term" value="F:nucleic acid binding"/>
    <property type="evidence" value="ECO:0007669"/>
    <property type="project" value="InterPro"/>
</dbReference>
<dbReference type="PANTHER" id="PTHR13966:SF5">
    <property type="entry name" value="ENDONUCLEASE G, MITOCHONDRIAL"/>
    <property type="match status" value="1"/>
</dbReference>
<dbReference type="InterPro" id="IPR020821">
    <property type="entry name" value="ENPP1-3/EXOG-like_nuc-like"/>
</dbReference>
<keyword evidence="2" id="KW-0479">Metal-binding</keyword>
<evidence type="ECO:0000313" key="6">
    <source>
        <dbReference type="Proteomes" id="UP000651668"/>
    </source>
</evidence>
<reference evidence="5" key="2">
    <citation type="submission" date="2020-09" db="EMBL/GenBank/DDBJ databases">
        <authorList>
            <person name="Sun Q."/>
            <person name="Zhou Y."/>
        </authorList>
    </citation>
    <scope>NUCLEOTIDE SEQUENCE</scope>
    <source>
        <strain evidence="5">CGMCC 1.15343</strain>
    </source>
</reference>
<evidence type="ECO:0000313" key="5">
    <source>
        <dbReference type="EMBL" id="GGC64315.1"/>
    </source>
</evidence>
<dbReference type="Proteomes" id="UP000651668">
    <property type="component" value="Unassembled WGS sequence"/>
</dbReference>
<dbReference type="PANTHER" id="PTHR13966">
    <property type="entry name" value="ENDONUCLEASE RELATED"/>
    <property type="match status" value="1"/>
</dbReference>
<sequence>MFIRNLFFYTGIALAITTAFQPHREWASAETKSSIQNPLQQDTATYKEDFEASAKGSYAPGDLDLTTGSWHLNNALIGSAVADLKHGSRSVRMKTGSIAMNFDLQHIQQVYISHGVYGQDRTSTWKLMLSVDGGKNYSQVGAAITEKKHNLVTDTFSVKPFYKMRFRIENTGSNAAARINLDDITFVKVDPAVSTIDTSKLADLTAPTSEHTGTATLSGKTRGLVYDVDIQPEKGDNSNMLFGNPSRASSTTPENYYLDLKYYTQSYSRSKAIPNWVSWHLDATTTTRIADRMDNFAGFSELPPEFFVVTSSSYVGSGFDRGHNCPSADRSSSKAANSATFLMTNMVPQAPRNNQRTWANFESYLRSLVDAGNEIYIIMGNYGTGGIGSKGPATTIANGNIAVPAHLWKVALILPQGNKDLSRVNANTRIIAISTANVNTIDPDWRKYLVTVNDIEKATGYDLLTALPERLQTILEQRKDNVN</sequence>
<feature type="domain" description="ENPP1-3/EXOG-like endonuclease/phosphodiesterase" evidence="3">
    <location>
        <begin position="260"/>
        <end position="470"/>
    </location>
</feature>
<feature type="active site" description="Proton acceptor" evidence="1">
    <location>
        <position position="323"/>
    </location>
</feature>
<dbReference type="GO" id="GO:0004519">
    <property type="term" value="F:endonuclease activity"/>
    <property type="evidence" value="ECO:0007669"/>
    <property type="project" value="TreeGrafter"/>
</dbReference>
<dbReference type="InterPro" id="IPR044929">
    <property type="entry name" value="DNA/RNA_non-sp_Endonuclease_sf"/>
</dbReference>
<dbReference type="Gene3D" id="3.40.570.10">
    <property type="entry name" value="Extracellular Endonuclease, subunit A"/>
    <property type="match status" value="1"/>
</dbReference>
<dbReference type="GO" id="GO:0046872">
    <property type="term" value="F:metal ion binding"/>
    <property type="evidence" value="ECO:0007669"/>
    <property type="project" value="UniProtKB-KW"/>
</dbReference>
<evidence type="ECO:0000256" key="1">
    <source>
        <dbReference type="PIRSR" id="PIRSR640255-1"/>
    </source>
</evidence>
<name>A0A916U9G1_9SPHI</name>
<comment type="caution">
    <text evidence="5">The sequence shown here is derived from an EMBL/GenBank/DDBJ whole genome shotgun (WGS) entry which is preliminary data.</text>
</comment>
<proteinExistence type="predicted"/>
<evidence type="ECO:0000259" key="4">
    <source>
        <dbReference type="SMART" id="SM00892"/>
    </source>
</evidence>
<dbReference type="InterPro" id="IPR001604">
    <property type="entry name" value="Endo_G_ENPP1-like_dom"/>
</dbReference>
<dbReference type="InterPro" id="IPR040255">
    <property type="entry name" value="Non-specific_endonuclease"/>
</dbReference>
<dbReference type="GO" id="GO:0016787">
    <property type="term" value="F:hydrolase activity"/>
    <property type="evidence" value="ECO:0007669"/>
    <property type="project" value="InterPro"/>
</dbReference>
<evidence type="ECO:0000259" key="3">
    <source>
        <dbReference type="SMART" id="SM00477"/>
    </source>
</evidence>
<dbReference type="EMBL" id="BMIL01000005">
    <property type="protein sequence ID" value="GGC64315.1"/>
    <property type="molecule type" value="Genomic_DNA"/>
</dbReference>
<evidence type="ECO:0000256" key="2">
    <source>
        <dbReference type="PIRSR" id="PIRSR640255-2"/>
    </source>
</evidence>
<dbReference type="AlphaFoldDB" id="A0A916U9G1"/>
<dbReference type="SMART" id="SM00477">
    <property type="entry name" value="NUC"/>
    <property type="match status" value="1"/>
</dbReference>
<keyword evidence="6" id="KW-1185">Reference proteome</keyword>
<feature type="domain" description="DNA/RNA non-specific endonuclease/pyrophosphatase/phosphodiesterase" evidence="4">
    <location>
        <begin position="259"/>
        <end position="470"/>
    </location>
</feature>
<dbReference type="SUPFAM" id="SSF54060">
    <property type="entry name" value="His-Me finger endonucleases"/>
    <property type="match status" value="1"/>
</dbReference>
<gene>
    <name evidence="5" type="ORF">GCM10011387_17440</name>
</gene>
<dbReference type="InterPro" id="IPR044925">
    <property type="entry name" value="His-Me_finger_sf"/>
</dbReference>
<dbReference type="SMART" id="SM00892">
    <property type="entry name" value="Endonuclease_NS"/>
    <property type="match status" value="1"/>
</dbReference>
<reference evidence="5" key="1">
    <citation type="journal article" date="2014" name="Int. J. Syst. Evol. Microbiol.">
        <title>Complete genome sequence of Corynebacterium casei LMG S-19264T (=DSM 44701T), isolated from a smear-ripened cheese.</title>
        <authorList>
            <consortium name="US DOE Joint Genome Institute (JGI-PGF)"/>
            <person name="Walter F."/>
            <person name="Albersmeier A."/>
            <person name="Kalinowski J."/>
            <person name="Ruckert C."/>
        </authorList>
    </citation>
    <scope>NUCLEOTIDE SEQUENCE</scope>
    <source>
        <strain evidence="5">CGMCC 1.15343</strain>
    </source>
</reference>
<organism evidence="5 6">
    <name type="scientific">Pedobacter quisquiliarum</name>
    <dbReference type="NCBI Taxonomy" id="1834438"/>
    <lineage>
        <taxon>Bacteria</taxon>
        <taxon>Pseudomonadati</taxon>
        <taxon>Bacteroidota</taxon>
        <taxon>Sphingobacteriia</taxon>
        <taxon>Sphingobacteriales</taxon>
        <taxon>Sphingobacteriaceae</taxon>
        <taxon>Pedobacter</taxon>
    </lineage>
</organism>
<protein>
    <recommendedName>
        <fullName evidence="7">Endonuclease G</fullName>
    </recommendedName>
</protein>
<dbReference type="RefSeq" id="WP_188626497.1">
    <property type="nucleotide sequence ID" value="NZ_BMIL01000005.1"/>
</dbReference>
<feature type="binding site" evidence="2">
    <location>
        <position position="354"/>
    </location>
    <ligand>
        <name>Mg(2+)</name>
        <dbReference type="ChEBI" id="CHEBI:18420"/>
        <note>catalytic</note>
    </ligand>
</feature>
<accession>A0A916U9G1</accession>
<dbReference type="CDD" id="cd00091">
    <property type="entry name" value="NUC"/>
    <property type="match status" value="1"/>
</dbReference>